<evidence type="ECO:0000256" key="3">
    <source>
        <dbReference type="ARBA" id="ARBA00023125"/>
    </source>
</evidence>
<dbReference type="InterPro" id="IPR001647">
    <property type="entry name" value="HTH_TetR"/>
</dbReference>
<sequence length="190" mass="19952">MSQREDLLAGAKKCLIDKGYSRTTARDIAAVSGAHLASIGYHFGSKDNLMNTAVLAAVEEWGDKIEAAVDAADAVTPEQRLEVFLDGLFAAVERDRELMAASVQAYAQAQFEDALREPLAEAYARGRRTLAAMVLGVRPEEVDEEAAGSVGATVHSMIAGFVLQSLLAPGSLPSAARVSAALRVLAGAHG</sequence>
<accession>A0A919RNU8</accession>
<feature type="domain" description="HTH tetR-type" evidence="6">
    <location>
        <begin position="1"/>
        <end position="61"/>
    </location>
</feature>
<dbReference type="PRINTS" id="PR00455">
    <property type="entry name" value="HTHTETR"/>
</dbReference>
<reference evidence="7" key="1">
    <citation type="submission" date="2021-01" db="EMBL/GenBank/DDBJ databases">
        <title>Whole genome shotgun sequence of Sinosporangium siamense NBRC 109515.</title>
        <authorList>
            <person name="Komaki H."/>
            <person name="Tamura T."/>
        </authorList>
    </citation>
    <scope>NUCLEOTIDE SEQUENCE</scope>
    <source>
        <strain evidence="7">NBRC 109515</strain>
    </source>
</reference>
<dbReference type="SUPFAM" id="SSF46689">
    <property type="entry name" value="Homeodomain-like"/>
    <property type="match status" value="1"/>
</dbReference>
<dbReference type="RefSeq" id="WP_204032697.1">
    <property type="nucleotide sequence ID" value="NZ_BOOW01000056.1"/>
</dbReference>
<keyword evidence="2" id="KW-0805">Transcription regulation</keyword>
<feature type="DNA-binding region" description="H-T-H motif" evidence="5">
    <location>
        <begin position="24"/>
        <end position="43"/>
    </location>
</feature>
<dbReference type="Gene3D" id="1.10.357.10">
    <property type="entry name" value="Tetracycline Repressor, domain 2"/>
    <property type="match status" value="1"/>
</dbReference>
<dbReference type="PROSITE" id="PS50977">
    <property type="entry name" value="HTH_TETR_2"/>
    <property type="match status" value="1"/>
</dbReference>
<dbReference type="Pfam" id="PF00440">
    <property type="entry name" value="TetR_N"/>
    <property type="match status" value="1"/>
</dbReference>
<organism evidence="7 8">
    <name type="scientific">Sinosporangium siamense</name>
    <dbReference type="NCBI Taxonomy" id="1367973"/>
    <lineage>
        <taxon>Bacteria</taxon>
        <taxon>Bacillati</taxon>
        <taxon>Actinomycetota</taxon>
        <taxon>Actinomycetes</taxon>
        <taxon>Streptosporangiales</taxon>
        <taxon>Streptosporangiaceae</taxon>
        <taxon>Sinosporangium</taxon>
    </lineage>
</organism>
<keyword evidence="4" id="KW-0804">Transcription</keyword>
<dbReference type="PANTHER" id="PTHR30055:SF219">
    <property type="entry name" value="TRANSCRIPTIONAL REGULATORY PROTEIN"/>
    <property type="match status" value="1"/>
</dbReference>
<protein>
    <submittedName>
        <fullName evidence="7">TetR family transcriptional regulator</fullName>
    </submittedName>
</protein>
<proteinExistence type="predicted"/>
<dbReference type="GO" id="GO:0003700">
    <property type="term" value="F:DNA-binding transcription factor activity"/>
    <property type="evidence" value="ECO:0007669"/>
    <property type="project" value="TreeGrafter"/>
</dbReference>
<dbReference type="GO" id="GO:0000976">
    <property type="term" value="F:transcription cis-regulatory region binding"/>
    <property type="evidence" value="ECO:0007669"/>
    <property type="project" value="TreeGrafter"/>
</dbReference>
<dbReference type="InterPro" id="IPR036271">
    <property type="entry name" value="Tet_transcr_reg_TetR-rel_C_sf"/>
</dbReference>
<evidence type="ECO:0000313" key="8">
    <source>
        <dbReference type="Proteomes" id="UP000606172"/>
    </source>
</evidence>
<keyword evidence="1" id="KW-0678">Repressor</keyword>
<gene>
    <name evidence="7" type="primary">acrR</name>
    <name evidence="7" type="ORF">Ssi02_74380</name>
</gene>
<evidence type="ECO:0000259" key="6">
    <source>
        <dbReference type="PROSITE" id="PS50977"/>
    </source>
</evidence>
<dbReference type="PANTHER" id="PTHR30055">
    <property type="entry name" value="HTH-TYPE TRANSCRIPTIONAL REGULATOR RUTR"/>
    <property type="match status" value="1"/>
</dbReference>
<evidence type="ECO:0000256" key="4">
    <source>
        <dbReference type="ARBA" id="ARBA00023163"/>
    </source>
</evidence>
<keyword evidence="8" id="KW-1185">Reference proteome</keyword>
<evidence type="ECO:0000313" key="7">
    <source>
        <dbReference type="EMBL" id="GII97207.1"/>
    </source>
</evidence>
<name>A0A919RNU8_9ACTN</name>
<evidence type="ECO:0000256" key="5">
    <source>
        <dbReference type="PROSITE-ProRule" id="PRU00335"/>
    </source>
</evidence>
<dbReference type="AlphaFoldDB" id="A0A919RNU8"/>
<evidence type="ECO:0000256" key="1">
    <source>
        <dbReference type="ARBA" id="ARBA00022491"/>
    </source>
</evidence>
<dbReference type="InterPro" id="IPR050109">
    <property type="entry name" value="HTH-type_TetR-like_transc_reg"/>
</dbReference>
<keyword evidence="3 5" id="KW-0238">DNA-binding</keyword>
<comment type="caution">
    <text evidence="7">The sequence shown here is derived from an EMBL/GenBank/DDBJ whole genome shotgun (WGS) entry which is preliminary data.</text>
</comment>
<dbReference type="InterPro" id="IPR009057">
    <property type="entry name" value="Homeodomain-like_sf"/>
</dbReference>
<dbReference type="Proteomes" id="UP000606172">
    <property type="component" value="Unassembled WGS sequence"/>
</dbReference>
<dbReference type="InterPro" id="IPR039538">
    <property type="entry name" value="BetI_C"/>
</dbReference>
<dbReference type="EMBL" id="BOOW01000056">
    <property type="protein sequence ID" value="GII97207.1"/>
    <property type="molecule type" value="Genomic_DNA"/>
</dbReference>
<evidence type="ECO:0000256" key="2">
    <source>
        <dbReference type="ARBA" id="ARBA00023015"/>
    </source>
</evidence>
<dbReference type="SUPFAM" id="SSF48498">
    <property type="entry name" value="Tetracyclin repressor-like, C-terminal domain"/>
    <property type="match status" value="1"/>
</dbReference>
<dbReference type="Pfam" id="PF13977">
    <property type="entry name" value="TetR_C_6"/>
    <property type="match status" value="1"/>
</dbReference>